<keyword evidence="2" id="KW-0560">Oxidoreductase</keyword>
<evidence type="ECO:0000256" key="1">
    <source>
        <dbReference type="ARBA" id="ARBA00006484"/>
    </source>
</evidence>
<dbReference type="PANTHER" id="PTHR44196:SF1">
    <property type="entry name" value="DEHYDROGENASE_REDUCTASE SDR FAMILY MEMBER 7B"/>
    <property type="match status" value="1"/>
</dbReference>
<dbReference type="PANTHER" id="PTHR44196">
    <property type="entry name" value="DEHYDROGENASE/REDUCTASE SDR FAMILY MEMBER 7B"/>
    <property type="match status" value="1"/>
</dbReference>
<name>A0A1I2EVH7_9BACT</name>
<dbReference type="GO" id="GO:0016020">
    <property type="term" value="C:membrane"/>
    <property type="evidence" value="ECO:0007669"/>
    <property type="project" value="TreeGrafter"/>
</dbReference>
<dbReference type="Proteomes" id="UP000199513">
    <property type="component" value="Unassembled WGS sequence"/>
</dbReference>
<evidence type="ECO:0000313" key="4">
    <source>
        <dbReference type="EMBL" id="SFE97082.1"/>
    </source>
</evidence>
<dbReference type="OrthoDB" id="9786056at2"/>
<dbReference type="InterPro" id="IPR002347">
    <property type="entry name" value="SDR_fam"/>
</dbReference>
<proteinExistence type="inferred from homology"/>
<gene>
    <name evidence="4" type="ORF">SAMN04488541_101177</name>
</gene>
<dbReference type="NCBIfam" id="NF006123">
    <property type="entry name" value="PRK08267.1"/>
    <property type="match status" value="1"/>
</dbReference>
<dbReference type="PRINTS" id="PR00081">
    <property type="entry name" value="GDHRDH"/>
</dbReference>
<dbReference type="InterPro" id="IPR036291">
    <property type="entry name" value="NAD(P)-bd_dom_sf"/>
</dbReference>
<dbReference type="PRINTS" id="PR00080">
    <property type="entry name" value="SDRFAMILY"/>
</dbReference>
<sequence length="258" mass="29098">MQKTIFITGAAQGIGRTTALMFAARGWFVGLFDVNKEGLEILAEQIGKENCCYIAMDVTEPESVKAAVELFIFRTRGRFDVLFNNAGIVEVGDFETINIEVHRRIVEVNFLGVVNCITFALPYLKENKSGAKIINMSSASAIYGNPEISVYAATKSAIKSLTEGLNIALEKYNIKVCDILPIYVKTNMVRDYYQKYRNVKLEKVKLTAEDVAETVWKAAHKNRLHWLVGTDTKLFFFLAKLLPTSIVKMMTKKILKYE</sequence>
<dbReference type="Gene3D" id="3.40.50.720">
    <property type="entry name" value="NAD(P)-binding Rossmann-like Domain"/>
    <property type="match status" value="1"/>
</dbReference>
<comment type="similarity">
    <text evidence="1 3">Belongs to the short-chain dehydrogenases/reductases (SDR) family.</text>
</comment>
<protein>
    <submittedName>
        <fullName evidence="4">NADP-dependent 3-hydroxy acid dehydrogenase YdfG</fullName>
    </submittedName>
</protein>
<reference evidence="4 5" key="1">
    <citation type="submission" date="2016-10" db="EMBL/GenBank/DDBJ databases">
        <authorList>
            <person name="de Groot N.N."/>
        </authorList>
    </citation>
    <scope>NUCLEOTIDE SEQUENCE [LARGE SCALE GENOMIC DNA]</scope>
    <source>
        <strain>GEY</strain>
        <strain evidence="5">DSM 9560</strain>
    </source>
</reference>
<accession>A0A1I2EVH7</accession>
<dbReference type="STRING" id="1003.SAMN04488541_101177"/>
<dbReference type="GO" id="GO:0016491">
    <property type="term" value="F:oxidoreductase activity"/>
    <property type="evidence" value="ECO:0007669"/>
    <property type="project" value="UniProtKB-KW"/>
</dbReference>
<dbReference type="RefSeq" id="WP_091543542.1">
    <property type="nucleotide sequence ID" value="NZ_FONY01000011.1"/>
</dbReference>
<dbReference type="Pfam" id="PF00106">
    <property type="entry name" value="adh_short"/>
    <property type="match status" value="1"/>
</dbReference>
<evidence type="ECO:0000313" key="5">
    <source>
        <dbReference type="Proteomes" id="UP000199513"/>
    </source>
</evidence>
<dbReference type="SUPFAM" id="SSF51735">
    <property type="entry name" value="NAD(P)-binding Rossmann-fold domains"/>
    <property type="match status" value="1"/>
</dbReference>
<keyword evidence="5" id="KW-1185">Reference proteome</keyword>
<evidence type="ECO:0000256" key="3">
    <source>
        <dbReference type="RuleBase" id="RU000363"/>
    </source>
</evidence>
<dbReference type="AlphaFoldDB" id="A0A1I2EVH7"/>
<organism evidence="4 5">
    <name type="scientific">Thermoflexibacter ruber</name>
    <dbReference type="NCBI Taxonomy" id="1003"/>
    <lineage>
        <taxon>Bacteria</taxon>
        <taxon>Pseudomonadati</taxon>
        <taxon>Bacteroidota</taxon>
        <taxon>Cytophagia</taxon>
        <taxon>Cytophagales</taxon>
        <taxon>Thermoflexibacteraceae</taxon>
        <taxon>Thermoflexibacter</taxon>
    </lineage>
</organism>
<evidence type="ECO:0000256" key="2">
    <source>
        <dbReference type="ARBA" id="ARBA00023002"/>
    </source>
</evidence>
<dbReference type="EMBL" id="FONY01000011">
    <property type="protein sequence ID" value="SFE97082.1"/>
    <property type="molecule type" value="Genomic_DNA"/>
</dbReference>